<comment type="similarity">
    <text evidence="2">Belongs to the NrfD family.</text>
</comment>
<sequence length="444" mass="50181">MSEAYIPDARPGAITADVADPILKRGPGRIWWICLVVSLALTGLMVVSLVVLVTGGIGIWGINTSNVWGFALVHYVWWIGIGNAGTLISAMLLLTRQHWRTSINRFAEAMTLFAACIAGLFPIFHLGRPWLFYWLVPYPNTLGLVPQWRSPLVWDFFAIASYILFSLMFWYTGAIPDFATMRDRAKGKIAQIAYGILALGWRGSARHWKIWQSYYGAMAAMGVPLVVSVHSVVGMDYAAGIAPGWNVSIYPPYFVVGAMFSGFAVVVVLAAIFRRALNAAHMITDRHFDVMGKILLTGSLIMTVSYATEWFYAWYSGEHAEQRVVADQLWGDFWPIYWAMLLGNCIFPQLYWIPKMRTNLTATILIAIGINFGMWFERVVITVIPPARGFLPSQWSFYWPTFWDWSLFLGTLGFFTLLFTLFLRVIPAISAHEMKEHLGEEKRT</sequence>
<feature type="transmembrane region" description="Helical" evidence="7">
    <location>
        <begin position="152"/>
        <end position="172"/>
    </location>
</feature>
<dbReference type="EMBL" id="FOMS01000005">
    <property type="protein sequence ID" value="SFE01943.1"/>
    <property type="molecule type" value="Genomic_DNA"/>
</dbReference>
<dbReference type="RefSeq" id="WP_149755748.1">
    <property type="nucleotide sequence ID" value="NZ_FOMS01000005.1"/>
</dbReference>
<feature type="transmembrane region" description="Helical" evidence="7">
    <location>
        <begin position="405"/>
        <end position="426"/>
    </location>
</feature>
<dbReference type="PANTHER" id="PTHR43044">
    <property type="match status" value="1"/>
</dbReference>
<evidence type="ECO:0000256" key="6">
    <source>
        <dbReference type="ARBA" id="ARBA00023136"/>
    </source>
</evidence>
<feature type="transmembrane region" description="Helical" evidence="7">
    <location>
        <begin position="106"/>
        <end position="132"/>
    </location>
</feature>
<evidence type="ECO:0000256" key="3">
    <source>
        <dbReference type="ARBA" id="ARBA00022475"/>
    </source>
</evidence>
<dbReference type="InterPro" id="IPR005614">
    <property type="entry name" value="NrfD-like"/>
</dbReference>
<keyword evidence="5 7" id="KW-1133">Transmembrane helix</keyword>
<evidence type="ECO:0000313" key="8">
    <source>
        <dbReference type="EMBL" id="SFE01943.1"/>
    </source>
</evidence>
<feature type="transmembrane region" description="Helical" evidence="7">
    <location>
        <begin position="335"/>
        <end position="353"/>
    </location>
</feature>
<evidence type="ECO:0000256" key="4">
    <source>
        <dbReference type="ARBA" id="ARBA00022692"/>
    </source>
</evidence>
<evidence type="ECO:0000256" key="7">
    <source>
        <dbReference type="SAM" id="Phobius"/>
    </source>
</evidence>
<name>A0A1I1X8B4_9RHOB</name>
<feature type="transmembrane region" description="Helical" evidence="7">
    <location>
        <begin position="294"/>
        <end position="315"/>
    </location>
</feature>
<dbReference type="Proteomes" id="UP000325289">
    <property type="component" value="Unassembled WGS sequence"/>
</dbReference>
<protein>
    <submittedName>
        <fullName evidence="8">Prokaryotic molybdopterin-containing oxidoreductase family, membrane subunit</fullName>
    </submittedName>
</protein>
<keyword evidence="3" id="KW-1003">Cell membrane</keyword>
<evidence type="ECO:0000256" key="2">
    <source>
        <dbReference type="ARBA" id="ARBA00008929"/>
    </source>
</evidence>
<evidence type="ECO:0000256" key="5">
    <source>
        <dbReference type="ARBA" id="ARBA00022989"/>
    </source>
</evidence>
<feature type="transmembrane region" description="Helical" evidence="7">
    <location>
        <begin position="214"/>
        <end position="233"/>
    </location>
</feature>
<dbReference type="OrthoDB" id="9806499at2"/>
<comment type="subcellular location">
    <subcellularLocation>
        <location evidence="1">Cell membrane</location>
        <topology evidence="1">Multi-pass membrane protein</topology>
    </subcellularLocation>
</comment>
<keyword evidence="9" id="KW-1185">Reference proteome</keyword>
<accession>A0A1I1X8B4</accession>
<evidence type="ECO:0000256" key="1">
    <source>
        <dbReference type="ARBA" id="ARBA00004651"/>
    </source>
</evidence>
<proteinExistence type="inferred from homology"/>
<feature type="transmembrane region" description="Helical" evidence="7">
    <location>
        <begin position="75"/>
        <end position="94"/>
    </location>
</feature>
<organism evidence="8 9">
    <name type="scientific">Roseivivax sediminis</name>
    <dbReference type="NCBI Taxonomy" id="936889"/>
    <lineage>
        <taxon>Bacteria</taxon>
        <taxon>Pseudomonadati</taxon>
        <taxon>Pseudomonadota</taxon>
        <taxon>Alphaproteobacteria</taxon>
        <taxon>Rhodobacterales</taxon>
        <taxon>Roseobacteraceae</taxon>
        <taxon>Roseivivax</taxon>
    </lineage>
</organism>
<keyword evidence="6 7" id="KW-0472">Membrane</keyword>
<gene>
    <name evidence="8" type="ORF">SAMN04515678_105220</name>
</gene>
<dbReference type="GO" id="GO:0005886">
    <property type="term" value="C:plasma membrane"/>
    <property type="evidence" value="ECO:0007669"/>
    <property type="project" value="UniProtKB-SubCell"/>
</dbReference>
<reference evidence="8 9" key="1">
    <citation type="submission" date="2016-10" db="EMBL/GenBank/DDBJ databases">
        <authorList>
            <person name="Varghese N."/>
            <person name="Submissions S."/>
        </authorList>
    </citation>
    <scope>NUCLEOTIDE SEQUENCE [LARGE SCALE GENOMIC DNA]</scope>
    <source>
        <strain evidence="9">YIM D21,KCTC 23444,ACCC 10710</strain>
    </source>
</reference>
<feature type="transmembrane region" description="Helical" evidence="7">
    <location>
        <begin position="30"/>
        <end position="63"/>
    </location>
</feature>
<dbReference type="AlphaFoldDB" id="A0A1I1X8B4"/>
<dbReference type="Pfam" id="PF03916">
    <property type="entry name" value="NrfD"/>
    <property type="match status" value="1"/>
</dbReference>
<feature type="transmembrane region" description="Helical" evidence="7">
    <location>
        <begin position="253"/>
        <end position="273"/>
    </location>
</feature>
<keyword evidence="4 7" id="KW-0812">Transmembrane</keyword>
<dbReference type="PANTHER" id="PTHR43044:SF2">
    <property type="entry name" value="POLYSULPHIDE REDUCTASE NRFD"/>
    <property type="match status" value="1"/>
</dbReference>
<feature type="transmembrane region" description="Helical" evidence="7">
    <location>
        <begin position="360"/>
        <end position="385"/>
    </location>
</feature>
<evidence type="ECO:0000313" key="9">
    <source>
        <dbReference type="Proteomes" id="UP000325289"/>
    </source>
</evidence>